<sequence>MNGNSIETYKLGDNDVLKNLLEGPAFLDKFRKNEMNEKEVQGAGN</sequence>
<protein>
    <submittedName>
        <fullName evidence="1">Uncharacterized protein</fullName>
    </submittedName>
</protein>
<gene>
    <name evidence="1" type="ORF">DFR56_104271</name>
</gene>
<reference evidence="1 2" key="1">
    <citation type="submission" date="2018-05" db="EMBL/GenBank/DDBJ databases">
        <title>Genomic Encyclopedia of Type Strains, Phase IV (KMG-IV): sequencing the most valuable type-strain genomes for metagenomic binning, comparative biology and taxonomic classification.</title>
        <authorList>
            <person name="Goeker M."/>
        </authorList>
    </citation>
    <scope>NUCLEOTIDE SEQUENCE [LARGE SCALE GENOMIC DNA]</scope>
    <source>
        <strain evidence="1 2">DSM 28556</strain>
    </source>
</reference>
<evidence type="ECO:0000313" key="1">
    <source>
        <dbReference type="EMBL" id="PXW88117.1"/>
    </source>
</evidence>
<dbReference type="Proteomes" id="UP000247978">
    <property type="component" value="Unassembled WGS sequence"/>
</dbReference>
<dbReference type="AlphaFoldDB" id="A0A2V3W1H1"/>
<comment type="caution">
    <text evidence="1">The sequence shown here is derived from an EMBL/GenBank/DDBJ whole genome shotgun (WGS) entry which is preliminary data.</text>
</comment>
<name>A0A2V3W1H1_9BACI</name>
<proteinExistence type="predicted"/>
<organism evidence="1 2">
    <name type="scientific">Pseudogracilibacillus auburnensis</name>
    <dbReference type="NCBI Taxonomy" id="1494959"/>
    <lineage>
        <taxon>Bacteria</taxon>
        <taxon>Bacillati</taxon>
        <taxon>Bacillota</taxon>
        <taxon>Bacilli</taxon>
        <taxon>Bacillales</taxon>
        <taxon>Bacillaceae</taxon>
        <taxon>Pseudogracilibacillus</taxon>
    </lineage>
</organism>
<keyword evidence="2" id="KW-1185">Reference proteome</keyword>
<dbReference type="EMBL" id="QJJQ01000004">
    <property type="protein sequence ID" value="PXW88117.1"/>
    <property type="molecule type" value="Genomic_DNA"/>
</dbReference>
<accession>A0A2V3W1H1</accession>
<evidence type="ECO:0000313" key="2">
    <source>
        <dbReference type="Proteomes" id="UP000247978"/>
    </source>
</evidence>